<comment type="caution">
    <text evidence="1">The sequence shown here is derived from an EMBL/GenBank/DDBJ whole genome shotgun (WGS) entry which is preliminary data.</text>
</comment>
<dbReference type="EMBL" id="RBTL01000374">
    <property type="protein sequence ID" value="RMT56715.1"/>
    <property type="molecule type" value="Genomic_DNA"/>
</dbReference>
<sequence length="219" mass="24954">MRRSATFTSRSSDERHANVAFSLRFGANTFATKGRTKASADLAQRSFTNAIKKGHTPMPVRRIRLIMPCSATQAFETFHNHDIRMRWDSLLSSAVVEDGSSHPYVGAISSNQGRGWKRLFAMRTRFVNYKPSHHVAAAVLIEPQGCFQEWAASMHHKDLGNNTSELTYTFNMRLRPRWLGWMFDSLINRLFEIETRRRFAAMAKYLAAEHGQTPSSQDG</sequence>
<dbReference type="SUPFAM" id="SSF55961">
    <property type="entry name" value="Bet v1-like"/>
    <property type="match status" value="1"/>
</dbReference>
<dbReference type="AlphaFoldDB" id="A0A3M5M9K4"/>
<evidence type="ECO:0000313" key="1">
    <source>
        <dbReference type="EMBL" id="RMT56715.1"/>
    </source>
</evidence>
<evidence type="ECO:0000313" key="2">
    <source>
        <dbReference type="Proteomes" id="UP000282636"/>
    </source>
</evidence>
<proteinExistence type="predicted"/>
<gene>
    <name evidence="1" type="ORF">ALP44_04904</name>
</gene>
<accession>A0A3M5M9K4</accession>
<organism evidence="1 2">
    <name type="scientific">Pseudomonas syringae pv. theae</name>
    <dbReference type="NCBI Taxonomy" id="103985"/>
    <lineage>
        <taxon>Bacteria</taxon>
        <taxon>Pseudomonadati</taxon>
        <taxon>Pseudomonadota</taxon>
        <taxon>Gammaproteobacteria</taxon>
        <taxon>Pseudomonadales</taxon>
        <taxon>Pseudomonadaceae</taxon>
        <taxon>Pseudomonas</taxon>
        <taxon>Pseudomonas syringae</taxon>
    </lineage>
</organism>
<protein>
    <submittedName>
        <fullName evidence="1">Uncharacterized protein</fullName>
    </submittedName>
</protein>
<reference evidence="1 2" key="1">
    <citation type="submission" date="2018-08" db="EMBL/GenBank/DDBJ databases">
        <title>Recombination of ecologically and evolutionarily significant loci maintains genetic cohesion in the Pseudomonas syringae species complex.</title>
        <authorList>
            <person name="Dillon M."/>
            <person name="Thakur S."/>
            <person name="Almeida R.N.D."/>
            <person name="Weir B.S."/>
            <person name="Guttman D.S."/>
        </authorList>
    </citation>
    <scope>NUCLEOTIDE SEQUENCE [LARGE SCALE GENOMIC DNA]</scope>
    <source>
        <strain evidence="1 2">ICMP 3934</strain>
    </source>
</reference>
<dbReference type="Proteomes" id="UP000282636">
    <property type="component" value="Unassembled WGS sequence"/>
</dbReference>
<name>A0A3M5M9K4_PSESX</name>